<proteinExistence type="predicted"/>
<dbReference type="SUPFAM" id="SSF81411">
    <property type="entry name" value="Mitochondrial cytochrome c oxidase subunit VIa"/>
    <property type="match status" value="1"/>
</dbReference>
<gene>
    <name evidence="1" type="ORF">B5M09_005768</name>
</gene>
<dbReference type="VEuPathDB" id="FungiDB:H257_09521"/>
<reference evidence="1" key="1">
    <citation type="submission" date="2018-07" db="EMBL/GenBank/DDBJ databases">
        <title>Annotation of Aphanomyces astaci genome assembly.</title>
        <authorList>
            <person name="Studholme D.J."/>
        </authorList>
    </citation>
    <scope>NUCLEOTIDE SEQUENCE [LARGE SCALE GENOMIC DNA]</scope>
    <source>
        <strain evidence="1">Pc</strain>
    </source>
</reference>
<keyword evidence="2" id="KW-1185">Reference proteome</keyword>
<protein>
    <submittedName>
        <fullName evidence="1">Uncharacterized protein</fullName>
    </submittedName>
</protein>
<dbReference type="AlphaFoldDB" id="A0A3R7YI73"/>
<dbReference type="EMBL" id="MZMZ02001271">
    <property type="protein sequence ID" value="RQM29582.1"/>
    <property type="molecule type" value="Genomic_DNA"/>
</dbReference>
<evidence type="ECO:0000313" key="2">
    <source>
        <dbReference type="Proteomes" id="UP000284702"/>
    </source>
</evidence>
<organism evidence="1 2">
    <name type="scientific">Aphanomyces astaci</name>
    <name type="common">Crayfish plague agent</name>
    <dbReference type="NCBI Taxonomy" id="112090"/>
    <lineage>
        <taxon>Eukaryota</taxon>
        <taxon>Sar</taxon>
        <taxon>Stramenopiles</taxon>
        <taxon>Oomycota</taxon>
        <taxon>Saprolegniomycetes</taxon>
        <taxon>Saprolegniales</taxon>
        <taxon>Verrucalvaceae</taxon>
        <taxon>Aphanomyces</taxon>
    </lineage>
</organism>
<accession>A0A3R7YI73</accession>
<comment type="caution">
    <text evidence="1">The sequence shown here is derived from an EMBL/GenBank/DDBJ whole genome shotgun (WGS) entry which is preliminary data.</text>
</comment>
<name>A0A3R7YI73_APHAT</name>
<evidence type="ECO:0000313" key="1">
    <source>
        <dbReference type="EMBL" id="RQM29582.1"/>
    </source>
</evidence>
<dbReference type="InterPro" id="IPR036418">
    <property type="entry name" value="Cyt_c_oxidase_su6a_sf"/>
</dbReference>
<sequence>MVDNAWQTLQPLGESIFHRRYGQLFFITPFQALVPTAGLQTTDDQSSHDQTGLDLLQYSLTEPTSAMTSINVANNDTAVPSHRYFTAGAWWPASTNSKVSAILTKSLSRAVARTTQVRHMSAHGSEAEALQQMQLWTRISQGAIAFTGVFTVISFAAHFSHEHADHHDAPVYSHNKIRNKPYPWQYSDCNIFDYHCKEVAAAAAKGLAH</sequence>
<dbReference type="Gene3D" id="4.10.95.10">
    <property type="entry name" value="Cytochrome c oxidase, subunit VIa"/>
    <property type="match status" value="1"/>
</dbReference>
<dbReference type="Proteomes" id="UP000284702">
    <property type="component" value="Unassembled WGS sequence"/>
</dbReference>